<dbReference type="PATRIC" id="fig|1204725.3.peg.958"/>
<feature type="transmembrane region" description="Helical" evidence="8">
    <location>
        <begin position="342"/>
        <end position="363"/>
    </location>
</feature>
<dbReference type="OrthoDB" id="70172at2157"/>
<evidence type="ECO:0000259" key="9">
    <source>
        <dbReference type="PROSITE" id="PS51012"/>
    </source>
</evidence>
<dbReference type="EMBL" id="AMPO01000003">
    <property type="protein sequence ID" value="EKF86242.1"/>
    <property type="molecule type" value="Genomic_DNA"/>
</dbReference>
<dbReference type="PROSITE" id="PS51012">
    <property type="entry name" value="ABC_TM2"/>
    <property type="match status" value="1"/>
</dbReference>
<keyword evidence="11" id="KW-1185">Reference proteome</keyword>
<feature type="transmembrane region" description="Helical" evidence="8">
    <location>
        <begin position="175"/>
        <end position="197"/>
    </location>
</feature>
<organism evidence="10 11">
    <name type="scientific">Methanobacterium formicicum (strain DSM 3637 / PP1)</name>
    <dbReference type="NCBI Taxonomy" id="1204725"/>
    <lineage>
        <taxon>Archaea</taxon>
        <taxon>Methanobacteriati</taxon>
        <taxon>Methanobacteriota</taxon>
        <taxon>Methanomada group</taxon>
        <taxon>Methanobacteria</taxon>
        <taxon>Methanobacteriales</taxon>
        <taxon>Methanobacteriaceae</taxon>
        <taxon>Methanobacterium</taxon>
    </lineage>
</organism>
<keyword evidence="4" id="KW-1003">Cell membrane</keyword>
<dbReference type="PANTHER" id="PTHR30294:SF38">
    <property type="entry name" value="TRANSPORT PERMEASE PROTEIN"/>
    <property type="match status" value="1"/>
</dbReference>
<comment type="subcellular location">
    <subcellularLocation>
        <location evidence="1">Cell membrane</location>
        <topology evidence="1">Multi-pass membrane protein</topology>
    </subcellularLocation>
</comment>
<dbReference type="RefSeq" id="WP_004030202.1">
    <property type="nucleotide sequence ID" value="NZ_AMPO01000003.1"/>
</dbReference>
<protein>
    <submittedName>
        <fullName evidence="10">ABC-2 type transporter</fullName>
    </submittedName>
</protein>
<evidence type="ECO:0000256" key="1">
    <source>
        <dbReference type="ARBA" id="ARBA00004651"/>
    </source>
</evidence>
<evidence type="ECO:0000256" key="5">
    <source>
        <dbReference type="ARBA" id="ARBA00022692"/>
    </source>
</evidence>
<name>K2R4V9_METFP</name>
<evidence type="ECO:0000256" key="2">
    <source>
        <dbReference type="ARBA" id="ARBA00007783"/>
    </source>
</evidence>
<dbReference type="InterPro" id="IPR051449">
    <property type="entry name" value="ABC-2_transporter_component"/>
</dbReference>
<keyword evidence="7 8" id="KW-0472">Membrane</keyword>
<accession>K2R4V9</accession>
<dbReference type="PANTHER" id="PTHR30294">
    <property type="entry name" value="MEMBRANE COMPONENT OF ABC TRANSPORTER YHHJ-RELATED"/>
    <property type="match status" value="1"/>
</dbReference>
<feature type="transmembrane region" description="Helical" evidence="8">
    <location>
        <begin position="281"/>
        <end position="302"/>
    </location>
</feature>
<dbReference type="Pfam" id="PF12698">
    <property type="entry name" value="ABC2_membrane_3"/>
    <property type="match status" value="1"/>
</dbReference>
<feature type="transmembrane region" description="Helical" evidence="8">
    <location>
        <begin position="218"/>
        <end position="247"/>
    </location>
</feature>
<feature type="domain" description="ABC transmembrane type-2" evidence="9">
    <location>
        <begin position="137"/>
        <end position="366"/>
    </location>
</feature>
<dbReference type="GO" id="GO:0140359">
    <property type="term" value="F:ABC-type transporter activity"/>
    <property type="evidence" value="ECO:0007669"/>
    <property type="project" value="InterPro"/>
</dbReference>
<keyword evidence="5 8" id="KW-0812">Transmembrane</keyword>
<feature type="transmembrane region" description="Helical" evidence="8">
    <location>
        <begin position="21"/>
        <end position="41"/>
    </location>
</feature>
<dbReference type="AlphaFoldDB" id="K2R4V9"/>
<gene>
    <name evidence="10" type="ORF">A994_04780</name>
</gene>
<evidence type="ECO:0000256" key="8">
    <source>
        <dbReference type="SAM" id="Phobius"/>
    </source>
</evidence>
<evidence type="ECO:0000256" key="6">
    <source>
        <dbReference type="ARBA" id="ARBA00022989"/>
    </source>
</evidence>
<evidence type="ECO:0000313" key="11">
    <source>
        <dbReference type="Proteomes" id="UP000007360"/>
    </source>
</evidence>
<feature type="transmembrane region" description="Helical" evidence="8">
    <location>
        <begin position="253"/>
        <end position="274"/>
    </location>
</feature>
<evidence type="ECO:0000256" key="7">
    <source>
        <dbReference type="ARBA" id="ARBA00023136"/>
    </source>
</evidence>
<dbReference type="Gene3D" id="3.40.1710.10">
    <property type="entry name" value="abc type-2 transporter like domain"/>
    <property type="match status" value="1"/>
</dbReference>
<evidence type="ECO:0000313" key="10">
    <source>
        <dbReference type="EMBL" id="EKF86242.1"/>
    </source>
</evidence>
<evidence type="ECO:0000256" key="4">
    <source>
        <dbReference type="ARBA" id="ARBA00022475"/>
    </source>
</evidence>
<evidence type="ECO:0000256" key="3">
    <source>
        <dbReference type="ARBA" id="ARBA00022448"/>
    </source>
</evidence>
<dbReference type="InterPro" id="IPR047817">
    <property type="entry name" value="ABC2_TM_bact-type"/>
</dbReference>
<comment type="caution">
    <text evidence="10">The sequence shown here is derived from an EMBL/GenBank/DDBJ whole genome shotgun (WGS) entry which is preliminary data.</text>
</comment>
<sequence>MENDSFTGMIKHVFKNGLNKQTLGLAIIAPLIIMIIVGYMVTMVGTQDPVKIGVVNYDKGLGNFSASSSIIEELKNQENVSVVYISQDQITGDLNDKTISAALVFPENFTTDLTRKNAQLNMTLEGTDQTMNILDSKAVSTSVTAVAAKTANITQPLTVNVNDLYGTGLDFTDLILYRFMVLITLVLSLIIALVRVLQDKKTGLFSRMAVSPVKGVIAYILGLCIFGFLIIPIVLAFLIFIMGATIVGSLTSVVLVMLLISLVGTSLGVLFTSITQTRNQAFGLFAVVLILQVVFSGLFIPVSRFDQYTQLVSYSLPFTYALDAMKSITIKGFSLADVGTDLVALLVILAVAVIVSMAGLKLVQKSGDDQRNDQKV</sequence>
<proteinExistence type="inferred from homology"/>
<dbReference type="InterPro" id="IPR013525">
    <property type="entry name" value="ABC2_TM"/>
</dbReference>
<keyword evidence="6 8" id="KW-1133">Transmembrane helix</keyword>
<dbReference type="GO" id="GO:0005886">
    <property type="term" value="C:plasma membrane"/>
    <property type="evidence" value="ECO:0007669"/>
    <property type="project" value="UniProtKB-SubCell"/>
</dbReference>
<reference evidence="10 11" key="1">
    <citation type="journal article" date="2012" name="J. Bacteriol.">
        <title>Draft genome sequence of Methanobacterium formicicum DSM 3637, an archaebacterium isolated from the methane producer amoeba Pelomyxa palustris.</title>
        <authorList>
            <person name="Gutierrez G."/>
        </authorList>
    </citation>
    <scope>NUCLEOTIDE SEQUENCE [LARGE SCALE GENOMIC DNA]</scope>
    <source>
        <strain evidence="11">DSM 3637 / PP1</strain>
    </source>
</reference>
<dbReference type="Proteomes" id="UP000007360">
    <property type="component" value="Unassembled WGS sequence"/>
</dbReference>
<keyword evidence="3" id="KW-0813">Transport</keyword>
<comment type="similarity">
    <text evidence="2">Belongs to the ABC-2 integral membrane protein family.</text>
</comment>